<sequence length="68" mass="7836">MAVEKVSAVDWKKFFGDWFKSMKGWWREFCEKISCHVASPSALSRPIVKVKNKPKLTYLTSARGVSKE</sequence>
<protein>
    <submittedName>
        <fullName evidence="1">Uncharacterized protein</fullName>
    </submittedName>
</protein>
<keyword evidence="2" id="KW-1185">Reference proteome</keyword>
<name>A0ABN8HND7_9NEOP</name>
<dbReference type="Proteomes" id="UP000837857">
    <property type="component" value="Chromosome 1"/>
</dbReference>
<reference evidence="1" key="1">
    <citation type="submission" date="2022-03" db="EMBL/GenBank/DDBJ databases">
        <authorList>
            <person name="Martin H S."/>
        </authorList>
    </citation>
    <scope>NUCLEOTIDE SEQUENCE</scope>
</reference>
<evidence type="ECO:0000313" key="2">
    <source>
        <dbReference type="Proteomes" id="UP000837857"/>
    </source>
</evidence>
<organism evidence="1 2">
    <name type="scientific">Iphiclides podalirius</name>
    <name type="common">scarce swallowtail</name>
    <dbReference type="NCBI Taxonomy" id="110791"/>
    <lineage>
        <taxon>Eukaryota</taxon>
        <taxon>Metazoa</taxon>
        <taxon>Ecdysozoa</taxon>
        <taxon>Arthropoda</taxon>
        <taxon>Hexapoda</taxon>
        <taxon>Insecta</taxon>
        <taxon>Pterygota</taxon>
        <taxon>Neoptera</taxon>
        <taxon>Endopterygota</taxon>
        <taxon>Lepidoptera</taxon>
        <taxon>Glossata</taxon>
        <taxon>Ditrysia</taxon>
        <taxon>Papilionoidea</taxon>
        <taxon>Papilionidae</taxon>
        <taxon>Papilioninae</taxon>
        <taxon>Iphiclides</taxon>
    </lineage>
</organism>
<evidence type="ECO:0000313" key="1">
    <source>
        <dbReference type="EMBL" id="CAH2035078.1"/>
    </source>
</evidence>
<proteinExistence type="predicted"/>
<gene>
    <name evidence="1" type="ORF">IPOD504_LOCUS406</name>
</gene>
<dbReference type="EMBL" id="OW152813">
    <property type="protein sequence ID" value="CAH2035078.1"/>
    <property type="molecule type" value="Genomic_DNA"/>
</dbReference>
<accession>A0ABN8HND7</accession>
<feature type="non-terminal residue" evidence="1">
    <location>
        <position position="1"/>
    </location>
</feature>